<reference evidence="1 2" key="1">
    <citation type="submission" date="2020-09" db="EMBL/GenBank/DDBJ databases">
        <title>De no assembly of potato wild relative species, Solanum commersonii.</title>
        <authorList>
            <person name="Cho K."/>
        </authorList>
    </citation>
    <scope>NUCLEOTIDE SEQUENCE [LARGE SCALE GENOMIC DNA]</scope>
    <source>
        <strain evidence="1">LZ3.2</strain>
        <tissue evidence="1">Leaf</tissue>
    </source>
</reference>
<dbReference type="InterPro" id="IPR036691">
    <property type="entry name" value="Endo/exonu/phosph_ase_sf"/>
</dbReference>
<dbReference type="OrthoDB" id="418748at2759"/>
<protein>
    <submittedName>
        <fullName evidence="1">Uncharacterized protein</fullName>
    </submittedName>
</protein>
<gene>
    <name evidence="1" type="ORF">H5410_052445</name>
</gene>
<organism evidence="1 2">
    <name type="scientific">Solanum commersonii</name>
    <name type="common">Commerson's wild potato</name>
    <name type="synonym">Commerson's nightshade</name>
    <dbReference type="NCBI Taxonomy" id="4109"/>
    <lineage>
        <taxon>Eukaryota</taxon>
        <taxon>Viridiplantae</taxon>
        <taxon>Streptophyta</taxon>
        <taxon>Embryophyta</taxon>
        <taxon>Tracheophyta</taxon>
        <taxon>Spermatophyta</taxon>
        <taxon>Magnoliopsida</taxon>
        <taxon>eudicotyledons</taxon>
        <taxon>Gunneridae</taxon>
        <taxon>Pentapetalae</taxon>
        <taxon>asterids</taxon>
        <taxon>lamiids</taxon>
        <taxon>Solanales</taxon>
        <taxon>Solanaceae</taxon>
        <taxon>Solanoideae</taxon>
        <taxon>Solaneae</taxon>
        <taxon>Solanum</taxon>
    </lineage>
</organism>
<keyword evidence="2" id="KW-1185">Reference proteome</keyword>
<name>A0A9J5X1H4_SOLCO</name>
<proteinExistence type="predicted"/>
<dbReference type="AlphaFoldDB" id="A0A9J5X1H4"/>
<evidence type="ECO:0000313" key="1">
    <source>
        <dbReference type="EMBL" id="KAG5581818.1"/>
    </source>
</evidence>
<accession>A0A9J5X1H4</accession>
<evidence type="ECO:0000313" key="2">
    <source>
        <dbReference type="Proteomes" id="UP000824120"/>
    </source>
</evidence>
<dbReference type="Gene3D" id="3.60.10.10">
    <property type="entry name" value="Endonuclease/exonuclease/phosphatase"/>
    <property type="match status" value="1"/>
</dbReference>
<sequence>MILWEHKFPFPSPSLVKPLLSGQIYIARNGTVGTSDDIQFSSPPASDFSENLSWVVIFLVLPKIHVLIVEIFIGGDFNGHIGAISSCCGDEHGDNSCFPKIENHLVTFCSTVAKTQIDYLLLKKGDKGLCKDCKVTPSDNHTIQHKLLVMDLEIKRERGKKIVYEK</sequence>
<dbReference type="EMBL" id="JACXVP010000010">
    <property type="protein sequence ID" value="KAG5581818.1"/>
    <property type="molecule type" value="Genomic_DNA"/>
</dbReference>
<comment type="caution">
    <text evidence="1">The sequence shown here is derived from an EMBL/GenBank/DDBJ whole genome shotgun (WGS) entry which is preliminary data.</text>
</comment>
<dbReference type="Proteomes" id="UP000824120">
    <property type="component" value="Chromosome 10"/>
</dbReference>